<reference evidence="3 4" key="1">
    <citation type="journal article" date="2019" name="Int. J. Syst. Evol. Microbiol.">
        <title>The Global Catalogue of Microorganisms (GCM) 10K type strain sequencing project: providing services to taxonomists for standard genome sequencing and annotation.</title>
        <authorList>
            <consortium name="The Broad Institute Genomics Platform"/>
            <consortium name="The Broad Institute Genome Sequencing Center for Infectious Disease"/>
            <person name="Wu L."/>
            <person name="Ma J."/>
        </authorList>
    </citation>
    <scope>NUCLEOTIDE SEQUENCE [LARGE SCALE GENOMIC DNA]</scope>
    <source>
        <strain evidence="3 4">CGMCC 1.16026</strain>
    </source>
</reference>
<accession>A0ABD5QQJ0</accession>
<dbReference type="EMBL" id="JBHSKV010000009">
    <property type="protein sequence ID" value="MFC5134532.1"/>
    <property type="molecule type" value="Genomic_DNA"/>
</dbReference>
<evidence type="ECO:0000313" key="4">
    <source>
        <dbReference type="Proteomes" id="UP001596145"/>
    </source>
</evidence>
<feature type="region of interest" description="Disordered" evidence="1">
    <location>
        <begin position="1"/>
        <end position="31"/>
    </location>
</feature>
<feature type="transmembrane region" description="Helical" evidence="2">
    <location>
        <begin position="157"/>
        <end position="176"/>
    </location>
</feature>
<gene>
    <name evidence="3" type="ORF">ACFPJA_07340</name>
</gene>
<proteinExistence type="predicted"/>
<protein>
    <submittedName>
        <fullName evidence="3">DUF2391 domain-containing protein</fullName>
    </submittedName>
</protein>
<keyword evidence="2" id="KW-1133">Transmembrane helix</keyword>
<name>A0ABD5QQJ0_9EURY</name>
<comment type="caution">
    <text evidence="3">The sequence shown here is derived from an EMBL/GenBank/DDBJ whole genome shotgun (WGS) entry which is preliminary data.</text>
</comment>
<organism evidence="3 4">
    <name type="scientific">Halorubrum glutamatedens</name>
    <dbReference type="NCBI Taxonomy" id="2707018"/>
    <lineage>
        <taxon>Archaea</taxon>
        <taxon>Methanobacteriati</taxon>
        <taxon>Methanobacteriota</taxon>
        <taxon>Stenosarchaea group</taxon>
        <taxon>Halobacteria</taxon>
        <taxon>Halobacteriales</taxon>
        <taxon>Haloferacaceae</taxon>
        <taxon>Halorubrum</taxon>
    </lineage>
</organism>
<dbReference type="AlphaFoldDB" id="A0ABD5QQJ0"/>
<sequence length="232" mass="25002">MGIDDDRSSEPAASDTAGDGPGGERSDPDIDDLLTQLDALEATVDDREERERVRETISLVERMPGSEAFTTRISKYTGRDIAQSFVGGIVFALPLLVEGGVFEIAAWFATARVAGFPVYLAAHVCFVVGVTTGLLYYADFRDVRVYRPIFGLVPRRLVGVLTVAFLVSAGLMVLWGRLFAEDPTALEAFARVTVVWGGAAFGGALGDILPGESTGRDVSDHFDELGEMFDDD</sequence>
<dbReference type="Proteomes" id="UP001596145">
    <property type="component" value="Unassembled WGS sequence"/>
</dbReference>
<evidence type="ECO:0000256" key="2">
    <source>
        <dbReference type="SAM" id="Phobius"/>
    </source>
</evidence>
<evidence type="ECO:0000256" key="1">
    <source>
        <dbReference type="SAM" id="MobiDB-lite"/>
    </source>
</evidence>
<evidence type="ECO:0000313" key="3">
    <source>
        <dbReference type="EMBL" id="MFC5134532.1"/>
    </source>
</evidence>
<feature type="transmembrane region" description="Helical" evidence="2">
    <location>
        <begin position="85"/>
        <end position="110"/>
    </location>
</feature>
<keyword evidence="2" id="KW-0812">Transmembrane</keyword>
<keyword evidence="2" id="KW-0472">Membrane</keyword>
<dbReference type="RefSeq" id="WP_122106668.1">
    <property type="nucleotide sequence ID" value="NZ_JBHSKV010000009.1"/>
</dbReference>
<keyword evidence="4" id="KW-1185">Reference proteome</keyword>
<feature type="transmembrane region" description="Helical" evidence="2">
    <location>
        <begin position="116"/>
        <end position="137"/>
    </location>
</feature>